<dbReference type="EMBL" id="CAJVPW010021730">
    <property type="protein sequence ID" value="CAG8694627.1"/>
    <property type="molecule type" value="Genomic_DNA"/>
</dbReference>
<organism evidence="1 2">
    <name type="scientific">Cetraspora pellucida</name>
    <dbReference type="NCBI Taxonomy" id="1433469"/>
    <lineage>
        <taxon>Eukaryota</taxon>
        <taxon>Fungi</taxon>
        <taxon>Fungi incertae sedis</taxon>
        <taxon>Mucoromycota</taxon>
        <taxon>Glomeromycotina</taxon>
        <taxon>Glomeromycetes</taxon>
        <taxon>Diversisporales</taxon>
        <taxon>Gigasporaceae</taxon>
        <taxon>Cetraspora</taxon>
    </lineage>
</organism>
<proteinExistence type="predicted"/>
<keyword evidence="2" id="KW-1185">Reference proteome</keyword>
<gene>
    <name evidence="1" type="ORF">SPELUC_LOCUS10941</name>
</gene>
<dbReference type="Proteomes" id="UP000789366">
    <property type="component" value="Unassembled WGS sequence"/>
</dbReference>
<evidence type="ECO:0000313" key="2">
    <source>
        <dbReference type="Proteomes" id="UP000789366"/>
    </source>
</evidence>
<feature type="non-terminal residue" evidence="1">
    <location>
        <position position="95"/>
    </location>
</feature>
<reference evidence="1" key="1">
    <citation type="submission" date="2021-06" db="EMBL/GenBank/DDBJ databases">
        <authorList>
            <person name="Kallberg Y."/>
            <person name="Tangrot J."/>
            <person name="Rosling A."/>
        </authorList>
    </citation>
    <scope>NUCLEOTIDE SEQUENCE</scope>
    <source>
        <strain evidence="1">28 12/20/2015</strain>
    </source>
</reference>
<feature type="non-terminal residue" evidence="1">
    <location>
        <position position="1"/>
    </location>
</feature>
<protein>
    <submittedName>
        <fullName evidence="1">463_t:CDS:1</fullName>
    </submittedName>
</protein>
<name>A0ACA9P841_9GLOM</name>
<evidence type="ECO:0000313" key="1">
    <source>
        <dbReference type="EMBL" id="CAG8694627.1"/>
    </source>
</evidence>
<comment type="caution">
    <text evidence="1">The sequence shown here is derived from an EMBL/GenBank/DDBJ whole genome shotgun (WGS) entry which is preliminary data.</text>
</comment>
<sequence length="95" mass="11145">LKQIGKICDKCQTPRSYKPFSDLSNSMQLKHSTKFSKELYDLFEQQVTQTFNSQDKVTFEGLSFMINSQKFYINYKKTNNKSINLKMQAIIKAMD</sequence>
<accession>A0ACA9P841</accession>